<dbReference type="OrthoDB" id="5296at2759"/>
<dbReference type="InterPro" id="IPR019183">
    <property type="entry name" value="NAA25_NatB_aux_su"/>
</dbReference>
<dbReference type="EMBL" id="NAJP01000072">
    <property type="protein sequence ID" value="TKA35168.1"/>
    <property type="molecule type" value="Genomic_DNA"/>
</dbReference>
<gene>
    <name evidence="2" type="ORF">B0A54_13963</name>
</gene>
<reference evidence="2 3" key="1">
    <citation type="submission" date="2017-03" db="EMBL/GenBank/DDBJ databases">
        <title>Genomes of endolithic fungi from Antarctica.</title>
        <authorList>
            <person name="Coleine C."/>
            <person name="Masonjones S."/>
            <person name="Stajich J.E."/>
        </authorList>
    </citation>
    <scope>NUCLEOTIDE SEQUENCE [LARGE SCALE GENOMIC DNA]</scope>
    <source>
        <strain evidence="2 3">CCFEE 5311</strain>
    </source>
</reference>
<dbReference type="Proteomes" id="UP000310066">
    <property type="component" value="Unassembled WGS sequence"/>
</dbReference>
<proteinExistence type="predicted"/>
<dbReference type="Pfam" id="PF09797">
    <property type="entry name" value="NatB_MDM20"/>
    <property type="match status" value="1"/>
</dbReference>
<evidence type="ECO:0000313" key="3">
    <source>
        <dbReference type="Proteomes" id="UP000310066"/>
    </source>
</evidence>
<protein>
    <submittedName>
        <fullName evidence="2">Uncharacterized protein</fullName>
    </submittedName>
</protein>
<feature type="region of interest" description="Disordered" evidence="1">
    <location>
        <begin position="216"/>
        <end position="246"/>
    </location>
</feature>
<name>A0A4U0UHU7_9PEZI</name>
<evidence type="ECO:0000256" key="1">
    <source>
        <dbReference type="SAM" id="MobiDB-lite"/>
    </source>
</evidence>
<dbReference type="STRING" id="329885.A0A4U0UHU7"/>
<accession>A0A4U0UHU7</accession>
<sequence length="756" mass="83807">MARFPAFDDYSQKRNFGDGIKRCNELLRKNPKNIQLLTTKLRVLYAAGSDEVSQVLDDLVAIQPREIQDIVEMEAAVVDGQSDFFPRPSSAGPAVAKVWDAAAKAVTTVDQKLEILTLRFERAVLDDRLTDAQQALIQLKAVQPRNRVVYMAHAAFTQLISTSNEDLQARLAMGLARRAVSERFGDDKTLDCRVPGQIFAVQGSVKDLESIEGGPFQDSKHVSDARRRRQGKVAANGSAITSKVPEPGSVPTQEWLAVEVSSLKRTFATLIDSGASTEALRAFATNAIRLFQESISNLGTGARRSPVDACFLAASALVRMFEQTADTQYLLHSAYLAERLLRHHEHTHEARLVLVYLYMRLNLGSLAMRLFDSLNIKEIQHDTVGHVLFTRLSLIHPHATVWGREAADGMLPFKRTAHALKVYVRCEEKLAETQASVLSHGQTGMVFDLQELRDSLRMSLSRRVTLLEHRRVARLTRGDIGDDEAAKAMGPLACENWVQTKDNRDFDAAFDYGYNVERALHGRGSLAPREACVLFALAADTAWCIATESSSMVTKPSEVLEKARQAKEVVDPLLPFDQQASKLGMTTAEYLAGVLALCTLELLTYVQSAGDDVAEERVAEHIASIHDASEHLSVDGLTKVSDPLAERLLDYYAYTDVLGIVAVACRFVRSKAPAEAAKELQHLQDQAHRLVARLQQRATAQQVAIKGSGVRQHMERDREVWDGVRMLGEVELRDFCEEVAKAAKEGWDGMLKIKLV</sequence>
<dbReference type="AlphaFoldDB" id="A0A4U0UHU7"/>
<comment type="caution">
    <text evidence="2">The sequence shown here is derived from an EMBL/GenBank/DDBJ whole genome shotgun (WGS) entry which is preliminary data.</text>
</comment>
<organism evidence="2 3">
    <name type="scientific">Friedmanniomyces endolithicus</name>
    <dbReference type="NCBI Taxonomy" id="329885"/>
    <lineage>
        <taxon>Eukaryota</taxon>
        <taxon>Fungi</taxon>
        <taxon>Dikarya</taxon>
        <taxon>Ascomycota</taxon>
        <taxon>Pezizomycotina</taxon>
        <taxon>Dothideomycetes</taxon>
        <taxon>Dothideomycetidae</taxon>
        <taxon>Mycosphaerellales</taxon>
        <taxon>Teratosphaeriaceae</taxon>
        <taxon>Friedmanniomyces</taxon>
    </lineage>
</organism>
<evidence type="ECO:0000313" key="2">
    <source>
        <dbReference type="EMBL" id="TKA35168.1"/>
    </source>
</evidence>